<dbReference type="STRING" id="45351.A7T2F0"/>
<name>A7T2F0_NEMVE</name>
<sequence>MESDSLECPSNNELIHNEDKEEVFDEWNLIKMEKYGMLGNAARDTGSCEEAHDQSEKTTQLLSAIPPAEEIMYKRRQHLPGYPLSQMAVWFGADDLPDQVKRSAQFSSHNTYGAIVPRVISAGTVTRRAVEPTWLTASNPRDIAIRGFDSHHTYARILDSTLATLFPGNHQSLHILDAGAGTGLMGVSFKRLGYTIIDALDFSQEMLNCAKEKNVYRRLICAPIGEGKHSDISQDNYDVLICTGTLSSPNVRASGLDELIHYVKPGGVICFTLHLHLYDNRESEYRKRIDELEREGKWSLYSKHVTDYNKYIPARAKCYLLTYRVL</sequence>
<dbReference type="InterPro" id="IPR041698">
    <property type="entry name" value="Methyltransf_25"/>
</dbReference>
<dbReference type="EMBL" id="DS470241">
    <property type="protein sequence ID" value="EDO29865.1"/>
    <property type="molecule type" value="Genomic_DNA"/>
</dbReference>
<dbReference type="PANTHER" id="PTHR10267:SF0">
    <property type="entry name" value="DNA POLYMERASE SUBUNIT GAMMA-1"/>
    <property type="match status" value="1"/>
</dbReference>
<organism evidence="2 3">
    <name type="scientific">Nematostella vectensis</name>
    <name type="common">Starlet sea anemone</name>
    <dbReference type="NCBI Taxonomy" id="45351"/>
    <lineage>
        <taxon>Eukaryota</taxon>
        <taxon>Metazoa</taxon>
        <taxon>Cnidaria</taxon>
        <taxon>Anthozoa</taxon>
        <taxon>Hexacorallia</taxon>
        <taxon>Actiniaria</taxon>
        <taxon>Edwardsiidae</taxon>
        <taxon>Nematostella</taxon>
    </lineage>
</organism>
<evidence type="ECO:0000313" key="3">
    <source>
        <dbReference type="Proteomes" id="UP000001593"/>
    </source>
</evidence>
<dbReference type="InParanoid" id="A7T2F0"/>
<dbReference type="InterPro" id="IPR002297">
    <property type="entry name" value="DNA-dir_DNA_pol_A_mt"/>
</dbReference>
<dbReference type="InterPro" id="IPR029063">
    <property type="entry name" value="SAM-dependent_MTases_sf"/>
</dbReference>
<accession>A7T2F0</accession>
<proteinExistence type="predicted"/>
<evidence type="ECO:0000313" key="2">
    <source>
        <dbReference type="EMBL" id="EDO29865.1"/>
    </source>
</evidence>
<gene>
    <name evidence="2" type="ORF">NEMVEDRAFT_v1g221347</name>
</gene>
<dbReference type="GO" id="GO:0006260">
    <property type="term" value="P:DNA replication"/>
    <property type="evidence" value="ECO:0007669"/>
    <property type="project" value="InterPro"/>
</dbReference>
<dbReference type="GO" id="GO:0003677">
    <property type="term" value="F:DNA binding"/>
    <property type="evidence" value="ECO:0007669"/>
    <property type="project" value="InterPro"/>
</dbReference>
<dbReference type="HOGENOM" id="CLU_853384_0_0_1"/>
<dbReference type="SUPFAM" id="SSF53335">
    <property type="entry name" value="S-adenosyl-L-methionine-dependent methyltransferases"/>
    <property type="match status" value="1"/>
</dbReference>
<protein>
    <recommendedName>
        <fullName evidence="1">Methyltransferase domain-containing protein</fullName>
    </recommendedName>
</protein>
<dbReference type="eggNOG" id="KOG3657">
    <property type="taxonomic scope" value="Eukaryota"/>
</dbReference>
<reference evidence="2 3" key="1">
    <citation type="journal article" date="2007" name="Science">
        <title>Sea anemone genome reveals ancestral eumetazoan gene repertoire and genomic organization.</title>
        <authorList>
            <person name="Putnam N.H."/>
            <person name="Srivastava M."/>
            <person name="Hellsten U."/>
            <person name="Dirks B."/>
            <person name="Chapman J."/>
            <person name="Salamov A."/>
            <person name="Terry A."/>
            <person name="Shapiro H."/>
            <person name="Lindquist E."/>
            <person name="Kapitonov V.V."/>
            <person name="Jurka J."/>
            <person name="Genikhovich G."/>
            <person name="Grigoriev I.V."/>
            <person name="Lucas S.M."/>
            <person name="Steele R.E."/>
            <person name="Finnerty J.R."/>
            <person name="Technau U."/>
            <person name="Martindale M.Q."/>
            <person name="Rokhsar D.S."/>
        </authorList>
    </citation>
    <scope>NUCLEOTIDE SEQUENCE [LARGE SCALE GENOMIC DNA]</scope>
    <source>
        <strain evidence="3">CH2 X CH6</strain>
    </source>
</reference>
<dbReference type="Proteomes" id="UP000001593">
    <property type="component" value="Unassembled WGS sequence"/>
</dbReference>
<dbReference type="Gene3D" id="3.40.50.150">
    <property type="entry name" value="Vaccinia Virus protein VP39"/>
    <property type="match status" value="1"/>
</dbReference>
<feature type="domain" description="Methyltransferase" evidence="1">
    <location>
        <begin position="175"/>
        <end position="267"/>
    </location>
</feature>
<dbReference type="PANTHER" id="PTHR10267">
    <property type="entry name" value="DNA POLYMERASE SUBUNIT GAMMA-1"/>
    <property type="match status" value="1"/>
</dbReference>
<dbReference type="AlphaFoldDB" id="A7T2F0"/>
<evidence type="ECO:0000259" key="1">
    <source>
        <dbReference type="Pfam" id="PF13649"/>
    </source>
</evidence>
<dbReference type="GO" id="GO:0005760">
    <property type="term" value="C:gamma DNA polymerase complex"/>
    <property type="evidence" value="ECO:0007669"/>
    <property type="project" value="InterPro"/>
</dbReference>
<keyword evidence="3" id="KW-1185">Reference proteome</keyword>
<dbReference type="eggNOG" id="KOG1541">
    <property type="taxonomic scope" value="Eukaryota"/>
</dbReference>
<dbReference type="CDD" id="cd02440">
    <property type="entry name" value="AdoMet_MTases"/>
    <property type="match status" value="1"/>
</dbReference>
<dbReference type="Pfam" id="PF13649">
    <property type="entry name" value="Methyltransf_25"/>
    <property type="match status" value="1"/>
</dbReference>
<dbReference type="PhylomeDB" id="A7T2F0"/>